<gene>
    <name evidence="2" type="ORF">SADFL11_1587</name>
</gene>
<dbReference type="PROSITE" id="PS51819">
    <property type="entry name" value="VOC"/>
    <property type="match status" value="1"/>
</dbReference>
<name>A0A5E8GWQ9_ROSAD</name>
<comment type="caution">
    <text evidence="2">The sequence shown here is derived from an EMBL/GenBank/DDBJ whole genome shotgun (WGS) entry which is preliminary data.</text>
</comment>
<feature type="domain" description="VOC" evidence="1">
    <location>
        <begin position="4"/>
        <end position="115"/>
    </location>
</feature>
<dbReference type="RefSeq" id="WP_040451791.1">
    <property type="nucleotide sequence ID" value="NZ_CM011002.1"/>
</dbReference>
<dbReference type="InterPro" id="IPR037523">
    <property type="entry name" value="VOC_core"/>
</dbReference>
<accession>A0A5E8GWQ9</accession>
<keyword evidence="2" id="KW-0560">Oxidoreductase</keyword>
<dbReference type="EMBL" id="ACCU02000003">
    <property type="protein sequence ID" value="EEE44300.2"/>
    <property type="molecule type" value="Genomic_DNA"/>
</dbReference>
<dbReference type="InterPro" id="IPR004360">
    <property type="entry name" value="Glyas_Fos-R_dOase_dom"/>
</dbReference>
<dbReference type="Gene3D" id="3.10.180.10">
    <property type="entry name" value="2,3-Dihydroxybiphenyl 1,2-Dioxygenase, domain 1"/>
    <property type="match status" value="1"/>
</dbReference>
<proteinExistence type="predicted"/>
<evidence type="ECO:0000313" key="2">
    <source>
        <dbReference type="EMBL" id="EEE44300.2"/>
    </source>
</evidence>
<evidence type="ECO:0000313" key="3">
    <source>
        <dbReference type="Proteomes" id="UP000004703"/>
    </source>
</evidence>
<dbReference type="GO" id="GO:0051213">
    <property type="term" value="F:dioxygenase activity"/>
    <property type="evidence" value="ECO:0007669"/>
    <property type="project" value="UniProtKB-KW"/>
</dbReference>
<keyword evidence="2" id="KW-0223">Dioxygenase</keyword>
<evidence type="ECO:0000259" key="1">
    <source>
        <dbReference type="PROSITE" id="PS51819"/>
    </source>
</evidence>
<dbReference type="Pfam" id="PF00903">
    <property type="entry name" value="Glyoxalase"/>
    <property type="match status" value="1"/>
</dbReference>
<dbReference type="InterPro" id="IPR029068">
    <property type="entry name" value="Glyas_Bleomycin-R_OHBP_Dase"/>
</dbReference>
<dbReference type="SUPFAM" id="SSF54593">
    <property type="entry name" value="Glyoxalase/Bleomycin resistance protein/Dihydroxybiphenyl dioxygenase"/>
    <property type="match status" value="1"/>
</dbReference>
<dbReference type="AlphaFoldDB" id="A0A5E8GWQ9"/>
<sequence>MTYLLNRLTLYARDVEAVAEFYCRHFGYTARPADGGLIELHSLDEGCQLLLHPLAKGRKAGQTLVKLVFQVEDVVSEKSVLAKKGLEFGPIHQGNGYQFANTKDPAGNAVSISNRVFRGS</sequence>
<reference evidence="2 3" key="1">
    <citation type="submission" date="2008-01" db="EMBL/GenBank/DDBJ databases">
        <authorList>
            <person name="Wagner-Dobler I."/>
            <person name="Ferriera S."/>
            <person name="Johnson J."/>
            <person name="Kravitz S."/>
            <person name="Beeson K."/>
            <person name="Sutton G."/>
            <person name="Rogers Y.-H."/>
            <person name="Friedman R."/>
            <person name="Frazier M."/>
            <person name="Venter J.C."/>
        </authorList>
    </citation>
    <scope>NUCLEOTIDE SEQUENCE [LARGE SCALE GENOMIC DNA]</scope>
    <source>
        <strain evidence="3">DSM 17067 / NCIMB 14079 / DFL-11</strain>
    </source>
</reference>
<organism evidence="2 3">
    <name type="scientific">Roseibium alexandrii (strain DSM 17067 / NCIMB 14079 / DFL-11)</name>
    <name type="common">Labrenzia alexandrii</name>
    <dbReference type="NCBI Taxonomy" id="244592"/>
    <lineage>
        <taxon>Bacteria</taxon>
        <taxon>Pseudomonadati</taxon>
        <taxon>Pseudomonadota</taxon>
        <taxon>Alphaproteobacteria</taxon>
        <taxon>Hyphomicrobiales</taxon>
        <taxon>Stappiaceae</taxon>
        <taxon>Roseibium</taxon>
    </lineage>
</organism>
<reference evidence="2 3" key="2">
    <citation type="submission" date="2013-04" db="EMBL/GenBank/DDBJ databases">
        <authorList>
            <person name="Fiebig A."/>
            <person name="Pradella S."/>
            <person name="Wagner-Doebler I."/>
        </authorList>
    </citation>
    <scope>NUCLEOTIDE SEQUENCE [LARGE SCALE GENOMIC DNA]</scope>
    <source>
        <strain evidence="3">DSM 17067 / NCIMB 14079 / DFL-11</strain>
    </source>
</reference>
<protein>
    <submittedName>
        <fullName evidence="2">Glyoxalase/Bleomycin resistance protein/Dioxygenase superfamily</fullName>
    </submittedName>
</protein>
<dbReference type="Proteomes" id="UP000004703">
    <property type="component" value="Chromosome"/>
</dbReference>